<evidence type="ECO:0000259" key="4">
    <source>
        <dbReference type="SMART" id="SM01043"/>
    </source>
</evidence>
<dbReference type="InterPro" id="IPR036388">
    <property type="entry name" value="WH-like_DNA-bd_sf"/>
</dbReference>
<gene>
    <name evidence="5" type="ORF">FB566_4874</name>
</gene>
<dbReference type="InParanoid" id="A0A543B389"/>
<dbReference type="SUPFAM" id="SSF46894">
    <property type="entry name" value="C-terminal effector domain of the bipartite response regulators"/>
    <property type="match status" value="1"/>
</dbReference>
<dbReference type="CDD" id="cd15831">
    <property type="entry name" value="BTAD"/>
    <property type="match status" value="1"/>
</dbReference>
<name>A0A543B389_9ACTN</name>
<dbReference type="SUPFAM" id="SSF48452">
    <property type="entry name" value="TPR-like"/>
    <property type="match status" value="2"/>
</dbReference>
<sequence length="568" mass="61930">MPEFEFGLLGALTARVNGHDAPLGGLKPRRMLATFLLTPGEQLPLDRFVDVVWGAQPPKSASANLYSYVTVLRRALHGRLNRLRSGYVLHVKPGELDVQVFTDLLAQARHDASQGHIAESITVYDRALKLWRGEPLADIKGPPPWIPYIQRLIDTRLDALEERAVLYVHNGQHSDAISELRGLIAEHPLRESLWRQLMTAQSSAGQRAEAIDTYAKLRSTLADELGIEPSEESQQVHRRLLGAPTARARHTDVRTAELRRICADKQALVEAAVARLPASQFAMTIMGPSVKTVPAPPEPLTWLADNCDDIMALVRQAATAGLASSAWRLSAALVPYLDFKIRLDDWRRCARIALVAARKCGDTEGEATMLRGLGQWHIYTDDFDGANECFDVARVLARALGNEREAALAVCGLGAVARFTGDNAEAASLFRDAAEQLRSAADPFGEAYARWALAGSFISLDNTAGAKTELDRALQLAIDSKDRHREAHVRQRFADLHRCWSDEAAAIASLEQALEIFVEIHDDAGVAEVKASLRDLGATGHSRAASGGDRERPCNGGGPGSTGFTTGF</sequence>
<dbReference type="EMBL" id="VFOW01000001">
    <property type="protein sequence ID" value="TQL79273.1"/>
    <property type="molecule type" value="Genomic_DNA"/>
</dbReference>
<dbReference type="PANTHER" id="PTHR35807:SF1">
    <property type="entry name" value="TRANSCRIPTIONAL REGULATOR REDD"/>
    <property type="match status" value="1"/>
</dbReference>
<proteinExistence type="predicted"/>
<dbReference type="Gene3D" id="1.25.40.10">
    <property type="entry name" value="Tetratricopeptide repeat domain"/>
    <property type="match status" value="2"/>
</dbReference>
<reference evidence="5 6" key="1">
    <citation type="submission" date="2019-06" db="EMBL/GenBank/DDBJ databases">
        <title>Sequencing the genomes of 1000 actinobacteria strains.</title>
        <authorList>
            <person name="Klenk H.-P."/>
        </authorList>
    </citation>
    <scope>NUCLEOTIDE SEQUENCE [LARGE SCALE GENOMIC DNA]</scope>
    <source>
        <strain evidence="5 6">DSM 45928</strain>
    </source>
</reference>
<dbReference type="InterPro" id="IPR005158">
    <property type="entry name" value="BTAD"/>
</dbReference>
<keyword evidence="5" id="KW-0238">DNA-binding</keyword>
<dbReference type="PANTHER" id="PTHR35807">
    <property type="entry name" value="TRANSCRIPTIONAL REGULATOR REDD-RELATED"/>
    <property type="match status" value="1"/>
</dbReference>
<dbReference type="OrthoDB" id="5521887at2"/>
<dbReference type="SMART" id="SM01043">
    <property type="entry name" value="BTAD"/>
    <property type="match status" value="1"/>
</dbReference>
<evidence type="ECO:0000313" key="5">
    <source>
        <dbReference type="EMBL" id="TQL79273.1"/>
    </source>
</evidence>
<dbReference type="InterPro" id="IPR016032">
    <property type="entry name" value="Sig_transdc_resp-reg_C-effctor"/>
</dbReference>
<dbReference type="InterPro" id="IPR011990">
    <property type="entry name" value="TPR-like_helical_dom_sf"/>
</dbReference>
<protein>
    <submittedName>
        <fullName evidence="5">DNA-binding SARP family transcriptional activator</fullName>
    </submittedName>
</protein>
<feature type="region of interest" description="Disordered" evidence="3">
    <location>
        <begin position="539"/>
        <end position="568"/>
    </location>
</feature>
<keyword evidence="1" id="KW-0805">Transcription regulation</keyword>
<dbReference type="AlphaFoldDB" id="A0A543B389"/>
<dbReference type="GO" id="GO:0006355">
    <property type="term" value="P:regulation of DNA-templated transcription"/>
    <property type="evidence" value="ECO:0007669"/>
    <property type="project" value="InterPro"/>
</dbReference>
<keyword evidence="2" id="KW-0804">Transcription</keyword>
<keyword evidence="6" id="KW-1185">Reference proteome</keyword>
<dbReference type="GO" id="GO:0003677">
    <property type="term" value="F:DNA binding"/>
    <property type="evidence" value="ECO:0007669"/>
    <property type="project" value="UniProtKB-KW"/>
</dbReference>
<dbReference type="Proteomes" id="UP000317043">
    <property type="component" value="Unassembled WGS sequence"/>
</dbReference>
<evidence type="ECO:0000256" key="1">
    <source>
        <dbReference type="ARBA" id="ARBA00023015"/>
    </source>
</evidence>
<evidence type="ECO:0000256" key="2">
    <source>
        <dbReference type="ARBA" id="ARBA00023163"/>
    </source>
</evidence>
<evidence type="ECO:0000256" key="3">
    <source>
        <dbReference type="SAM" id="MobiDB-lite"/>
    </source>
</evidence>
<dbReference type="Gene3D" id="1.10.10.10">
    <property type="entry name" value="Winged helix-like DNA-binding domain superfamily/Winged helix DNA-binding domain"/>
    <property type="match status" value="1"/>
</dbReference>
<organism evidence="5 6">
    <name type="scientific">Stackebrandtia endophytica</name>
    <dbReference type="NCBI Taxonomy" id="1496996"/>
    <lineage>
        <taxon>Bacteria</taxon>
        <taxon>Bacillati</taxon>
        <taxon>Actinomycetota</taxon>
        <taxon>Actinomycetes</taxon>
        <taxon>Glycomycetales</taxon>
        <taxon>Glycomycetaceae</taxon>
        <taxon>Stackebrandtia</taxon>
    </lineage>
</organism>
<evidence type="ECO:0000313" key="6">
    <source>
        <dbReference type="Proteomes" id="UP000317043"/>
    </source>
</evidence>
<accession>A0A543B389</accession>
<feature type="domain" description="Bacterial transcriptional activator" evidence="4">
    <location>
        <begin position="96"/>
        <end position="241"/>
    </location>
</feature>
<comment type="caution">
    <text evidence="5">The sequence shown here is derived from an EMBL/GenBank/DDBJ whole genome shotgun (WGS) entry which is preliminary data.</text>
</comment>
<dbReference type="Pfam" id="PF03704">
    <property type="entry name" value="BTAD"/>
    <property type="match status" value="1"/>
</dbReference>
<dbReference type="InterPro" id="IPR051677">
    <property type="entry name" value="AfsR-DnrI-RedD_regulator"/>
</dbReference>